<dbReference type="RefSeq" id="XP_005767831.1">
    <property type="nucleotide sequence ID" value="XM_005767774.1"/>
</dbReference>
<feature type="transmembrane region" description="Helical" evidence="1">
    <location>
        <begin position="209"/>
        <end position="230"/>
    </location>
</feature>
<dbReference type="KEGG" id="ehx:EMIHUDRAFT_356505"/>
<accession>A0A0D3IVW7</accession>
<keyword evidence="1" id="KW-0812">Transmembrane</keyword>
<keyword evidence="1" id="KW-1133">Transmembrane helix</keyword>
<keyword evidence="1" id="KW-0472">Membrane</keyword>
<sequence>MLESLEVGRFEIETCWERGARRPPLTISMDVHFAARADFDADDAFFSLSLASGTAHVEGKGRLTLEANPANLDHLIIACAAAFDDDDVTATVEGLHGLAFDAKAILHQLVDFNQVLCHGRAHGAVYEFDGGRHFRGVPAEVNGVLNAHVPFVHRMLGAALLVLVPVFAALVLASLRSLVGGRFPDSGVSQQLPRGTVPPASRCKTWNRAAFCAAAAACVASLLVLLGLFYSMTEDGGRAGSDE</sequence>
<evidence type="ECO:0000313" key="2">
    <source>
        <dbReference type="EnsemblProtists" id="EOD15402"/>
    </source>
</evidence>
<reference evidence="2" key="2">
    <citation type="submission" date="2024-10" db="UniProtKB">
        <authorList>
            <consortium name="EnsemblProtists"/>
        </authorList>
    </citation>
    <scope>IDENTIFICATION</scope>
</reference>
<evidence type="ECO:0008006" key="4">
    <source>
        <dbReference type="Google" id="ProtNLM"/>
    </source>
</evidence>
<dbReference type="HOGENOM" id="CLU_1145139_0_0_1"/>
<proteinExistence type="predicted"/>
<keyword evidence="3" id="KW-1185">Reference proteome</keyword>
<reference evidence="3" key="1">
    <citation type="journal article" date="2013" name="Nature">
        <title>Pan genome of the phytoplankton Emiliania underpins its global distribution.</title>
        <authorList>
            <person name="Read B.A."/>
            <person name="Kegel J."/>
            <person name="Klute M.J."/>
            <person name="Kuo A."/>
            <person name="Lefebvre S.C."/>
            <person name="Maumus F."/>
            <person name="Mayer C."/>
            <person name="Miller J."/>
            <person name="Monier A."/>
            <person name="Salamov A."/>
            <person name="Young J."/>
            <person name="Aguilar M."/>
            <person name="Claverie J.M."/>
            <person name="Frickenhaus S."/>
            <person name="Gonzalez K."/>
            <person name="Herman E.K."/>
            <person name="Lin Y.C."/>
            <person name="Napier J."/>
            <person name="Ogata H."/>
            <person name="Sarno A.F."/>
            <person name="Shmutz J."/>
            <person name="Schroeder D."/>
            <person name="de Vargas C."/>
            <person name="Verret F."/>
            <person name="von Dassow P."/>
            <person name="Valentin K."/>
            <person name="Van de Peer Y."/>
            <person name="Wheeler G."/>
            <person name="Dacks J.B."/>
            <person name="Delwiche C.F."/>
            <person name="Dyhrman S.T."/>
            <person name="Glockner G."/>
            <person name="John U."/>
            <person name="Richards T."/>
            <person name="Worden A.Z."/>
            <person name="Zhang X."/>
            <person name="Grigoriev I.V."/>
            <person name="Allen A.E."/>
            <person name="Bidle K."/>
            <person name="Borodovsky M."/>
            <person name="Bowler C."/>
            <person name="Brownlee C."/>
            <person name="Cock J.M."/>
            <person name="Elias M."/>
            <person name="Gladyshev V.N."/>
            <person name="Groth M."/>
            <person name="Guda C."/>
            <person name="Hadaegh A."/>
            <person name="Iglesias-Rodriguez M.D."/>
            <person name="Jenkins J."/>
            <person name="Jones B.M."/>
            <person name="Lawson T."/>
            <person name="Leese F."/>
            <person name="Lindquist E."/>
            <person name="Lobanov A."/>
            <person name="Lomsadze A."/>
            <person name="Malik S.B."/>
            <person name="Marsh M.E."/>
            <person name="Mackinder L."/>
            <person name="Mock T."/>
            <person name="Mueller-Roeber B."/>
            <person name="Pagarete A."/>
            <person name="Parker M."/>
            <person name="Probert I."/>
            <person name="Quesneville H."/>
            <person name="Raines C."/>
            <person name="Rensing S.A."/>
            <person name="Riano-Pachon D.M."/>
            <person name="Richier S."/>
            <person name="Rokitta S."/>
            <person name="Shiraiwa Y."/>
            <person name="Soanes D.M."/>
            <person name="van der Giezen M."/>
            <person name="Wahlund T.M."/>
            <person name="Williams B."/>
            <person name="Wilson W."/>
            <person name="Wolfe G."/>
            <person name="Wurch L.L."/>
        </authorList>
    </citation>
    <scope>NUCLEOTIDE SEQUENCE</scope>
</reference>
<evidence type="ECO:0000256" key="1">
    <source>
        <dbReference type="SAM" id="Phobius"/>
    </source>
</evidence>
<evidence type="ECO:0000313" key="3">
    <source>
        <dbReference type="Proteomes" id="UP000013827"/>
    </source>
</evidence>
<dbReference type="AlphaFoldDB" id="A0A0D3IVW7"/>
<feature type="transmembrane region" description="Helical" evidence="1">
    <location>
        <begin position="155"/>
        <end position="175"/>
    </location>
</feature>
<name>A0A0D3IVW7_EMIH1</name>
<dbReference type="PaxDb" id="2903-EOD15402"/>
<dbReference type="EnsemblProtists" id="EOD15402">
    <property type="protein sequence ID" value="EOD15402"/>
    <property type="gene ID" value="EMIHUDRAFT_356505"/>
</dbReference>
<dbReference type="GeneID" id="17261552"/>
<protein>
    <recommendedName>
        <fullName evidence="4">Lipid/polyisoprenoid-binding YceI-like domain-containing protein</fullName>
    </recommendedName>
</protein>
<dbReference type="Proteomes" id="UP000013827">
    <property type="component" value="Unassembled WGS sequence"/>
</dbReference>
<organism evidence="2 3">
    <name type="scientific">Emiliania huxleyi (strain CCMP1516)</name>
    <dbReference type="NCBI Taxonomy" id="280463"/>
    <lineage>
        <taxon>Eukaryota</taxon>
        <taxon>Haptista</taxon>
        <taxon>Haptophyta</taxon>
        <taxon>Prymnesiophyceae</taxon>
        <taxon>Isochrysidales</taxon>
        <taxon>Noelaerhabdaceae</taxon>
        <taxon>Emiliania</taxon>
    </lineage>
</organism>